<evidence type="ECO:0000256" key="5">
    <source>
        <dbReference type="ARBA" id="ARBA00023125"/>
    </source>
</evidence>
<dbReference type="InterPro" id="IPR050936">
    <property type="entry name" value="AP-1-like"/>
</dbReference>
<dbReference type="Proteomes" id="UP000813444">
    <property type="component" value="Unassembled WGS sequence"/>
</dbReference>
<dbReference type="EMBL" id="JAGPNK010000002">
    <property type="protein sequence ID" value="KAH7326135.1"/>
    <property type="molecule type" value="Genomic_DNA"/>
</dbReference>
<proteinExistence type="inferred from homology"/>
<evidence type="ECO:0000313" key="12">
    <source>
        <dbReference type="Proteomes" id="UP000813444"/>
    </source>
</evidence>
<evidence type="ECO:0000256" key="1">
    <source>
        <dbReference type="ARBA" id="ARBA00004049"/>
    </source>
</evidence>
<evidence type="ECO:0000256" key="3">
    <source>
        <dbReference type="ARBA" id="ARBA00007163"/>
    </source>
</evidence>
<gene>
    <name evidence="11" type="ORF">B0I35DRAFT_405424</name>
</gene>
<dbReference type="CDD" id="cd14688">
    <property type="entry name" value="bZIP_YAP"/>
    <property type="match status" value="1"/>
</dbReference>
<evidence type="ECO:0000313" key="11">
    <source>
        <dbReference type="EMBL" id="KAH7326135.1"/>
    </source>
</evidence>
<feature type="region of interest" description="Disordered" evidence="9">
    <location>
        <begin position="26"/>
        <end position="96"/>
    </location>
</feature>
<evidence type="ECO:0000256" key="2">
    <source>
        <dbReference type="ARBA" id="ARBA00004123"/>
    </source>
</evidence>
<comment type="caution">
    <text evidence="11">The sequence shown here is derived from an EMBL/GenBank/DDBJ whole genome shotgun (WGS) entry which is preliminary data.</text>
</comment>
<dbReference type="GO" id="GO:0090575">
    <property type="term" value="C:RNA polymerase II transcription regulator complex"/>
    <property type="evidence" value="ECO:0007669"/>
    <property type="project" value="TreeGrafter"/>
</dbReference>
<feature type="compositionally biased region" description="Polar residues" evidence="9">
    <location>
        <begin position="26"/>
        <end position="40"/>
    </location>
</feature>
<evidence type="ECO:0000256" key="8">
    <source>
        <dbReference type="ARBA" id="ARBA00044067"/>
    </source>
</evidence>
<dbReference type="GO" id="GO:0001228">
    <property type="term" value="F:DNA-binding transcription activator activity, RNA polymerase II-specific"/>
    <property type="evidence" value="ECO:0007669"/>
    <property type="project" value="TreeGrafter"/>
</dbReference>
<comment type="subcellular location">
    <subcellularLocation>
        <location evidence="2">Nucleus</location>
    </subcellularLocation>
</comment>
<dbReference type="OrthoDB" id="2593073at2759"/>
<keyword evidence="7" id="KW-0539">Nucleus</keyword>
<comment type="similarity">
    <text evidence="3">Belongs to the bZIP family.</text>
</comment>
<accession>A0A8K0T2Z8</accession>
<dbReference type="SUPFAM" id="SSF57959">
    <property type="entry name" value="Leucine zipper domain"/>
    <property type="match status" value="1"/>
</dbReference>
<dbReference type="InterPro" id="IPR046347">
    <property type="entry name" value="bZIP_sf"/>
</dbReference>
<protein>
    <recommendedName>
        <fullName evidence="8">Putative transcription factor kapC</fullName>
    </recommendedName>
</protein>
<keyword evidence="6" id="KW-0804">Transcription</keyword>
<dbReference type="AlphaFoldDB" id="A0A8K0T2Z8"/>
<keyword evidence="5" id="KW-0238">DNA-binding</keyword>
<dbReference type="InterPro" id="IPR004827">
    <property type="entry name" value="bZIP"/>
</dbReference>
<evidence type="ECO:0000256" key="4">
    <source>
        <dbReference type="ARBA" id="ARBA00023015"/>
    </source>
</evidence>
<feature type="domain" description="BZIP" evidence="10">
    <location>
        <begin position="79"/>
        <end position="94"/>
    </location>
</feature>
<dbReference type="Gene3D" id="1.20.5.170">
    <property type="match status" value="1"/>
</dbReference>
<keyword evidence="12" id="KW-1185">Reference proteome</keyword>
<dbReference type="PANTHER" id="PTHR40621">
    <property type="entry name" value="TRANSCRIPTION FACTOR KAPC-RELATED"/>
    <property type="match status" value="1"/>
</dbReference>
<sequence length="208" mass="23486">MSAHLNAWDAYYNPSLVNSHSNSSDAVSVVYSSPNSTTDDVSPLPNMTAEDDDALSETAAPKRKRENRYKNAPQSVLSRRRAQNRASQRAYRERKEQRIRDLEQLLEESNQRYHSLGQAYSALHTECSKLQAERQHQHQQACRQVSPLVGIDMSPESISFAVPHHPHPHPPHAAPQAHHTHMPVSLYQNHFLGDYPPSPPSASYSIRP</sequence>
<evidence type="ECO:0000259" key="10">
    <source>
        <dbReference type="PROSITE" id="PS00036"/>
    </source>
</evidence>
<dbReference type="PANTHER" id="PTHR40621:SF11">
    <property type="entry name" value="TRANSCRIPTION FACTOR KAPC-RELATED"/>
    <property type="match status" value="1"/>
</dbReference>
<dbReference type="GO" id="GO:0000976">
    <property type="term" value="F:transcription cis-regulatory region binding"/>
    <property type="evidence" value="ECO:0007669"/>
    <property type="project" value="InterPro"/>
</dbReference>
<name>A0A8K0T2Z8_9HYPO</name>
<evidence type="ECO:0000256" key="9">
    <source>
        <dbReference type="SAM" id="MobiDB-lite"/>
    </source>
</evidence>
<evidence type="ECO:0000256" key="6">
    <source>
        <dbReference type="ARBA" id="ARBA00023163"/>
    </source>
</evidence>
<organism evidence="11 12">
    <name type="scientific">Stachybotrys elegans</name>
    <dbReference type="NCBI Taxonomy" id="80388"/>
    <lineage>
        <taxon>Eukaryota</taxon>
        <taxon>Fungi</taxon>
        <taxon>Dikarya</taxon>
        <taxon>Ascomycota</taxon>
        <taxon>Pezizomycotina</taxon>
        <taxon>Sordariomycetes</taxon>
        <taxon>Hypocreomycetidae</taxon>
        <taxon>Hypocreales</taxon>
        <taxon>Stachybotryaceae</taxon>
        <taxon>Stachybotrys</taxon>
    </lineage>
</organism>
<keyword evidence="4" id="KW-0805">Transcription regulation</keyword>
<dbReference type="PROSITE" id="PS00036">
    <property type="entry name" value="BZIP_BASIC"/>
    <property type="match status" value="1"/>
</dbReference>
<evidence type="ECO:0000256" key="7">
    <source>
        <dbReference type="ARBA" id="ARBA00023242"/>
    </source>
</evidence>
<reference evidence="11" key="1">
    <citation type="journal article" date="2021" name="Nat. Commun.">
        <title>Genetic determinants of endophytism in the Arabidopsis root mycobiome.</title>
        <authorList>
            <person name="Mesny F."/>
            <person name="Miyauchi S."/>
            <person name="Thiergart T."/>
            <person name="Pickel B."/>
            <person name="Atanasova L."/>
            <person name="Karlsson M."/>
            <person name="Huettel B."/>
            <person name="Barry K.W."/>
            <person name="Haridas S."/>
            <person name="Chen C."/>
            <person name="Bauer D."/>
            <person name="Andreopoulos W."/>
            <person name="Pangilinan J."/>
            <person name="LaButti K."/>
            <person name="Riley R."/>
            <person name="Lipzen A."/>
            <person name="Clum A."/>
            <person name="Drula E."/>
            <person name="Henrissat B."/>
            <person name="Kohler A."/>
            <person name="Grigoriev I.V."/>
            <person name="Martin F.M."/>
            <person name="Hacquard S."/>
        </authorList>
    </citation>
    <scope>NUCLEOTIDE SEQUENCE</scope>
    <source>
        <strain evidence="11">MPI-CAGE-CH-0235</strain>
    </source>
</reference>
<comment type="function">
    <text evidence="1">Putative transcription factor.</text>
</comment>